<dbReference type="PANTHER" id="PTHR48043">
    <property type="entry name" value="EG:EG0003.4 PROTEIN-RELATED"/>
    <property type="match status" value="1"/>
</dbReference>
<reference evidence="5" key="1">
    <citation type="submission" date="2019-08" db="EMBL/GenBank/DDBJ databases">
        <title>The genome of the North American firefly Photinus pyralis.</title>
        <authorList>
            <consortium name="Photinus pyralis genome working group"/>
            <person name="Fallon T.R."/>
            <person name="Sander Lower S.E."/>
            <person name="Weng J.-K."/>
        </authorList>
    </citation>
    <scope>NUCLEOTIDE SEQUENCE</scope>
    <source>
        <strain evidence="5">TRF0915ILg1</strain>
        <tissue evidence="5">Whole body</tissue>
    </source>
</reference>
<evidence type="ECO:0000256" key="3">
    <source>
        <dbReference type="ARBA" id="ARBA00022679"/>
    </source>
</evidence>
<evidence type="ECO:0000256" key="1">
    <source>
        <dbReference type="ARBA" id="ARBA00009995"/>
    </source>
</evidence>
<keyword evidence="2" id="KW-0328">Glycosyltransferase</keyword>
<evidence type="ECO:0008006" key="7">
    <source>
        <dbReference type="Google" id="ProtNLM"/>
    </source>
</evidence>
<keyword evidence="4" id="KW-0812">Transmembrane</keyword>
<keyword evidence="3" id="KW-0808">Transferase</keyword>
<comment type="similarity">
    <text evidence="1">Belongs to the UDP-glycosyltransferase family.</text>
</comment>
<evidence type="ECO:0000256" key="2">
    <source>
        <dbReference type="ARBA" id="ARBA00022676"/>
    </source>
</evidence>
<dbReference type="Proteomes" id="UP000801492">
    <property type="component" value="Unassembled WGS sequence"/>
</dbReference>
<organism evidence="5 6">
    <name type="scientific">Ignelater luminosus</name>
    <name type="common">Cucubano</name>
    <name type="synonym">Pyrophorus luminosus</name>
    <dbReference type="NCBI Taxonomy" id="2038154"/>
    <lineage>
        <taxon>Eukaryota</taxon>
        <taxon>Metazoa</taxon>
        <taxon>Ecdysozoa</taxon>
        <taxon>Arthropoda</taxon>
        <taxon>Hexapoda</taxon>
        <taxon>Insecta</taxon>
        <taxon>Pterygota</taxon>
        <taxon>Neoptera</taxon>
        <taxon>Endopterygota</taxon>
        <taxon>Coleoptera</taxon>
        <taxon>Polyphaga</taxon>
        <taxon>Elateriformia</taxon>
        <taxon>Elateroidea</taxon>
        <taxon>Elateridae</taxon>
        <taxon>Agrypninae</taxon>
        <taxon>Pyrophorini</taxon>
        <taxon>Ignelater</taxon>
    </lineage>
</organism>
<keyword evidence="6" id="KW-1185">Reference proteome</keyword>
<dbReference type="OrthoDB" id="6767784at2759"/>
<evidence type="ECO:0000313" key="5">
    <source>
        <dbReference type="EMBL" id="KAF2889074.1"/>
    </source>
</evidence>
<comment type="caution">
    <text evidence="5">The sequence shown here is derived from an EMBL/GenBank/DDBJ whole genome shotgun (WGS) entry which is preliminary data.</text>
</comment>
<feature type="transmembrane region" description="Helical" evidence="4">
    <location>
        <begin position="51"/>
        <end position="75"/>
    </location>
</feature>
<dbReference type="InterPro" id="IPR002213">
    <property type="entry name" value="UDP_glucos_trans"/>
</dbReference>
<proteinExistence type="inferred from homology"/>
<dbReference type="EMBL" id="VTPC01071065">
    <property type="protein sequence ID" value="KAF2889074.1"/>
    <property type="molecule type" value="Genomic_DNA"/>
</dbReference>
<dbReference type="SUPFAM" id="SSF53756">
    <property type="entry name" value="UDP-Glycosyltransferase/glycogen phosphorylase"/>
    <property type="match status" value="1"/>
</dbReference>
<accession>A0A8K0CKH8</accession>
<gene>
    <name evidence="5" type="ORF">ILUMI_17099</name>
</gene>
<evidence type="ECO:0000256" key="4">
    <source>
        <dbReference type="SAM" id="Phobius"/>
    </source>
</evidence>
<dbReference type="AlphaFoldDB" id="A0A8K0CKH8"/>
<keyword evidence="4" id="KW-1133">Transmembrane helix</keyword>
<feature type="non-terminal residue" evidence="5">
    <location>
        <position position="1"/>
    </location>
</feature>
<sequence length="92" mass="10971">YPEAALQRSRILRDQPLKPIDRAIFWIEYVLRHQGAIHLRSAALNLTWYQYYLLDVIAFVLFIIGLGLYCCKLLFHYAFSNNKRQKLKVKDQ</sequence>
<name>A0A8K0CKH8_IGNLU</name>
<dbReference type="InterPro" id="IPR050271">
    <property type="entry name" value="UDP-glycosyltransferase"/>
</dbReference>
<dbReference type="PANTHER" id="PTHR48043:SF145">
    <property type="entry name" value="FI06409P-RELATED"/>
    <property type="match status" value="1"/>
</dbReference>
<dbReference type="GO" id="GO:0008194">
    <property type="term" value="F:UDP-glycosyltransferase activity"/>
    <property type="evidence" value="ECO:0007669"/>
    <property type="project" value="InterPro"/>
</dbReference>
<dbReference type="Pfam" id="PF00201">
    <property type="entry name" value="UDPGT"/>
    <property type="match status" value="1"/>
</dbReference>
<evidence type="ECO:0000313" key="6">
    <source>
        <dbReference type="Proteomes" id="UP000801492"/>
    </source>
</evidence>
<protein>
    <recommendedName>
        <fullName evidence="7">UDP-glucuronosyltransferase</fullName>
    </recommendedName>
</protein>
<keyword evidence="4" id="KW-0472">Membrane</keyword>